<feature type="domain" description="S100/CaBP-9k-type calcium binding subdomain" evidence="1">
    <location>
        <begin position="66"/>
        <end position="109"/>
    </location>
</feature>
<comment type="caution">
    <text evidence="2">The sequence shown here is derived from an EMBL/GenBank/DDBJ whole genome shotgun (WGS) entry which is preliminary data.</text>
</comment>
<dbReference type="Proteomes" id="UP000276834">
    <property type="component" value="Unassembled WGS sequence"/>
</dbReference>
<dbReference type="InterPro" id="IPR013787">
    <property type="entry name" value="S100_Ca-bd_sub"/>
</dbReference>
<organism evidence="2 3">
    <name type="scientific">Chloebia gouldiae</name>
    <name type="common">Gouldian finch</name>
    <name type="synonym">Erythrura gouldiae</name>
    <dbReference type="NCBI Taxonomy" id="44316"/>
    <lineage>
        <taxon>Eukaryota</taxon>
        <taxon>Metazoa</taxon>
        <taxon>Chordata</taxon>
        <taxon>Craniata</taxon>
        <taxon>Vertebrata</taxon>
        <taxon>Euteleostomi</taxon>
        <taxon>Archelosauria</taxon>
        <taxon>Archosauria</taxon>
        <taxon>Dinosauria</taxon>
        <taxon>Saurischia</taxon>
        <taxon>Theropoda</taxon>
        <taxon>Coelurosauria</taxon>
        <taxon>Aves</taxon>
        <taxon>Neognathae</taxon>
        <taxon>Neoaves</taxon>
        <taxon>Telluraves</taxon>
        <taxon>Australaves</taxon>
        <taxon>Passeriformes</taxon>
        <taxon>Passeroidea</taxon>
        <taxon>Passeridae</taxon>
        <taxon>Chloebia</taxon>
    </lineage>
</organism>
<protein>
    <recommendedName>
        <fullName evidence="1">S100/CaBP-9k-type calcium binding subdomain domain-containing protein</fullName>
    </recommendedName>
</protein>
<dbReference type="SMART" id="SM01394">
    <property type="entry name" value="S_100"/>
    <property type="match status" value="1"/>
</dbReference>
<evidence type="ECO:0000313" key="3">
    <source>
        <dbReference type="Proteomes" id="UP000276834"/>
    </source>
</evidence>
<evidence type="ECO:0000313" key="2">
    <source>
        <dbReference type="EMBL" id="RLW07895.1"/>
    </source>
</evidence>
<gene>
    <name evidence="2" type="ORF">DV515_00003658</name>
</gene>
<accession>A0A3L8SU11</accession>
<dbReference type="AlphaFoldDB" id="A0A3L8SU11"/>
<sequence>MRESLVLSSPNTPPTMGWTGYTLLKYKPKGRATCEEARREKQRGCVYAYGETLAKSCSSRQHLRNMEHLLNENLLKYFTQYALQEGSTSALSIAGLKSLLQNQFAQYLKNRGVKDQIKMLKYDCQ</sequence>
<dbReference type="EMBL" id="QUSF01000007">
    <property type="protein sequence ID" value="RLW07895.1"/>
    <property type="molecule type" value="Genomic_DNA"/>
</dbReference>
<dbReference type="Gene3D" id="1.10.238.10">
    <property type="entry name" value="EF-hand"/>
    <property type="match status" value="1"/>
</dbReference>
<reference evidence="2 3" key="1">
    <citation type="journal article" date="2018" name="Proc. R. Soc. B">
        <title>A non-coding region near Follistatin controls head colour polymorphism in the Gouldian finch.</title>
        <authorList>
            <person name="Toomey M.B."/>
            <person name="Marques C.I."/>
            <person name="Andrade P."/>
            <person name="Araujo P.M."/>
            <person name="Sabatino S."/>
            <person name="Gazda M.A."/>
            <person name="Afonso S."/>
            <person name="Lopes R.J."/>
            <person name="Corbo J.C."/>
            <person name="Carneiro M."/>
        </authorList>
    </citation>
    <scope>NUCLEOTIDE SEQUENCE [LARGE SCALE GENOMIC DNA]</scope>
    <source>
        <strain evidence="2">Red01</strain>
        <tissue evidence="2">Muscle</tissue>
    </source>
</reference>
<name>A0A3L8SU11_CHLGU</name>
<evidence type="ECO:0000259" key="1">
    <source>
        <dbReference type="SMART" id="SM01394"/>
    </source>
</evidence>
<dbReference type="OrthoDB" id="26525at2759"/>
<proteinExistence type="predicted"/>
<keyword evidence="3" id="KW-1185">Reference proteome</keyword>
<dbReference type="Pfam" id="PF01023">
    <property type="entry name" value="S_100"/>
    <property type="match status" value="1"/>
</dbReference>